<feature type="transmembrane region" description="Helical" evidence="1">
    <location>
        <begin position="249"/>
        <end position="275"/>
    </location>
</feature>
<evidence type="ECO:0000256" key="1">
    <source>
        <dbReference type="SAM" id="Phobius"/>
    </source>
</evidence>
<dbReference type="AlphaFoldDB" id="A0A2P8HI85"/>
<keyword evidence="1" id="KW-1133">Transmembrane helix</keyword>
<feature type="transmembrane region" description="Helical" evidence="1">
    <location>
        <begin position="36"/>
        <end position="56"/>
    </location>
</feature>
<dbReference type="RefSeq" id="WP_106588597.1">
    <property type="nucleotide sequence ID" value="NZ_PYAV01000006.1"/>
</dbReference>
<feature type="transmembrane region" description="Helical" evidence="1">
    <location>
        <begin position="315"/>
        <end position="333"/>
    </location>
</feature>
<organism evidence="2 3">
    <name type="scientific">Salsuginibacillus halophilus</name>
    <dbReference type="NCBI Taxonomy" id="517424"/>
    <lineage>
        <taxon>Bacteria</taxon>
        <taxon>Bacillati</taxon>
        <taxon>Bacillota</taxon>
        <taxon>Bacilli</taxon>
        <taxon>Bacillales</taxon>
        <taxon>Bacillaceae</taxon>
        <taxon>Salsuginibacillus</taxon>
    </lineage>
</organism>
<gene>
    <name evidence="2" type="ORF">B0H94_106186</name>
</gene>
<feature type="transmembrane region" description="Helical" evidence="1">
    <location>
        <begin position="177"/>
        <end position="195"/>
    </location>
</feature>
<dbReference type="Proteomes" id="UP000242310">
    <property type="component" value="Unassembled WGS sequence"/>
</dbReference>
<sequence>MLGAGLKWMFLIIGTMIGAGYASGREIWQFFGAESTLSIVLFTLLFSISCFVMMSVGQRLKTTDYRAVLTYFVGRRLGMFYDGLIVMYLFTTTGTMIAGGGSALEMLHVPYWAGIFFMAVLLVYLFRWDVEGVTAVNVLLIPILILTLCVTLFLFQYSRGGAFTMDWMAQSNWSSAFTFTSLNLLPVLAVLAAVGSRIRHRGEIWIASLGSGAVLGGVSFLYNESLLVVADDVLLYEIPLFAILNTYPYAMVLFMTVLLWTAIFTTAATGTFGLVSRFRGYVQAPPWFTAVLLLLCMLPLAGIGFSTLIAVLYPFYGIMNLYLLGAVLLMPLLRRT</sequence>
<dbReference type="OrthoDB" id="4424890at2"/>
<feature type="transmembrane region" description="Helical" evidence="1">
    <location>
        <begin position="204"/>
        <end position="222"/>
    </location>
</feature>
<keyword evidence="1" id="KW-0472">Membrane</keyword>
<dbReference type="PANTHER" id="PTHR37814">
    <property type="entry name" value="CONSERVED MEMBRANE PROTEIN"/>
    <property type="match status" value="1"/>
</dbReference>
<keyword evidence="1" id="KW-0812">Transmembrane</keyword>
<evidence type="ECO:0000313" key="3">
    <source>
        <dbReference type="Proteomes" id="UP000242310"/>
    </source>
</evidence>
<feature type="transmembrane region" description="Helical" evidence="1">
    <location>
        <begin position="287"/>
        <end position="309"/>
    </location>
</feature>
<keyword evidence="3" id="KW-1185">Reference proteome</keyword>
<feature type="transmembrane region" description="Helical" evidence="1">
    <location>
        <begin position="77"/>
        <end position="97"/>
    </location>
</feature>
<dbReference type="EMBL" id="PYAV01000006">
    <property type="protein sequence ID" value="PSL45928.1"/>
    <property type="molecule type" value="Genomic_DNA"/>
</dbReference>
<dbReference type="InterPro" id="IPR038728">
    <property type="entry name" value="YkvI-like"/>
</dbReference>
<name>A0A2P8HI85_9BACI</name>
<feature type="transmembrane region" description="Helical" evidence="1">
    <location>
        <begin position="7"/>
        <end position="24"/>
    </location>
</feature>
<comment type="caution">
    <text evidence="2">The sequence shown here is derived from an EMBL/GenBank/DDBJ whole genome shotgun (WGS) entry which is preliminary data.</text>
</comment>
<feature type="transmembrane region" description="Helical" evidence="1">
    <location>
        <begin position="138"/>
        <end position="157"/>
    </location>
</feature>
<protein>
    <submittedName>
        <fullName evidence="2">Putative membrane protein YkvI</fullName>
    </submittedName>
</protein>
<evidence type="ECO:0000313" key="2">
    <source>
        <dbReference type="EMBL" id="PSL45928.1"/>
    </source>
</evidence>
<accession>A0A2P8HI85</accession>
<dbReference type="PANTHER" id="PTHR37814:SF1">
    <property type="entry name" value="MEMBRANE PROTEIN"/>
    <property type="match status" value="1"/>
</dbReference>
<proteinExistence type="predicted"/>
<feature type="transmembrane region" description="Helical" evidence="1">
    <location>
        <begin position="109"/>
        <end position="126"/>
    </location>
</feature>
<reference evidence="2 3" key="1">
    <citation type="submission" date="2018-03" db="EMBL/GenBank/DDBJ databases">
        <title>Genomic Encyclopedia of Type Strains, Phase III (KMG-III): the genomes of soil and plant-associated and newly described type strains.</title>
        <authorList>
            <person name="Whitman W."/>
        </authorList>
    </citation>
    <scope>NUCLEOTIDE SEQUENCE [LARGE SCALE GENOMIC DNA]</scope>
    <source>
        <strain evidence="2 3">CGMCC 1.07653</strain>
    </source>
</reference>